<name>D0WJI6_SLAES</name>
<evidence type="ECO:0000256" key="7">
    <source>
        <dbReference type="ARBA" id="ARBA00023004"/>
    </source>
</evidence>
<keyword evidence="8" id="KW-0411">Iron-sulfur</keyword>
<dbReference type="HOGENOM" id="CLU_043374_3_2_11"/>
<dbReference type="InterPro" id="IPR050294">
    <property type="entry name" value="RnfB_subfamily"/>
</dbReference>
<evidence type="ECO:0000256" key="10">
    <source>
        <dbReference type="SAM" id="Phobius"/>
    </source>
</evidence>
<dbReference type="Gene3D" id="3.30.70.20">
    <property type="match status" value="2"/>
</dbReference>
<organism evidence="12 13">
    <name type="scientific">Slackia exigua (strain ATCC 700122 / DSM 15923 / CIP 105133 / JCM 11022 / KCTC 5966 / S-7)</name>
    <dbReference type="NCBI Taxonomy" id="649764"/>
    <lineage>
        <taxon>Bacteria</taxon>
        <taxon>Bacillati</taxon>
        <taxon>Actinomycetota</taxon>
        <taxon>Coriobacteriia</taxon>
        <taxon>Eggerthellales</taxon>
        <taxon>Eggerthellaceae</taxon>
        <taxon>Slackia</taxon>
    </lineage>
</organism>
<evidence type="ECO:0000256" key="1">
    <source>
        <dbReference type="ARBA" id="ARBA00001966"/>
    </source>
</evidence>
<keyword evidence="10" id="KW-0472">Membrane</keyword>
<dbReference type="CDD" id="cd10550">
    <property type="entry name" value="DMSOR_beta_like"/>
    <property type="match status" value="1"/>
</dbReference>
<keyword evidence="13" id="KW-1185">Reference proteome</keyword>
<feature type="region of interest" description="Disordered" evidence="9">
    <location>
        <begin position="1"/>
        <end position="46"/>
    </location>
</feature>
<dbReference type="GO" id="GO:0051539">
    <property type="term" value="F:4 iron, 4 sulfur cluster binding"/>
    <property type="evidence" value="ECO:0007669"/>
    <property type="project" value="UniProtKB-KW"/>
</dbReference>
<dbReference type="Proteomes" id="UP000006001">
    <property type="component" value="Unassembled WGS sequence"/>
</dbReference>
<dbReference type="PANTHER" id="PTHR42859">
    <property type="entry name" value="OXIDOREDUCTASE"/>
    <property type="match status" value="1"/>
</dbReference>
<evidence type="ECO:0000256" key="2">
    <source>
        <dbReference type="ARBA" id="ARBA00022448"/>
    </source>
</evidence>
<comment type="caution">
    <text evidence="12">The sequence shown here is derived from an EMBL/GenBank/DDBJ whole genome shotgun (WGS) entry which is preliminary data.</text>
</comment>
<evidence type="ECO:0000256" key="6">
    <source>
        <dbReference type="ARBA" id="ARBA00022982"/>
    </source>
</evidence>
<dbReference type="PROSITE" id="PS00198">
    <property type="entry name" value="4FE4S_FER_1"/>
    <property type="match status" value="2"/>
</dbReference>
<feature type="compositionally biased region" description="Basic and acidic residues" evidence="9">
    <location>
        <begin position="10"/>
        <end position="28"/>
    </location>
</feature>
<keyword evidence="7" id="KW-0408">Iron</keyword>
<protein>
    <submittedName>
        <fullName evidence="12">4Fe-4S binding domain protein</fullName>
    </submittedName>
</protein>
<evidence type="ECO:0000256" key="8">
    <source>
        <dbReference type="ARBA" id="ARBA00023014"/>
    </source>
</evidence>
<reference evidence="12" key="1">
    <citation type="submission" date="2009-10" db="EMBL/GenBank/DDBJ databases">
        <authorList>
            <person name="Weinstock G."/>
            <person name="Sodergren E."/>
            <person name="Clifton S."/>
            <person name="Fulton L."/>
            <person name="Fulton B."/>
            <person name="Courtney L."/>
            <person name="Fronick C."/>
            <person name="Harrison M."/>
            <person name="Strong C."/>
            <person name="Farmer C."/>
            <person name="Delahaunty K."/>
            <person name="Markovic C."/>
            <person name="Hall O."/>
            <person name="Minx P."/>
            <person name="Tomlinson C."/>
            <person name="Mitreva M."/>
            <person name="Nelson J."/>
            <person name="Hou S."/>
            <person name="Wollam A."/>
            <person name="Pepin K.H."/>
            <person name="Johnson M."/>
            <person name="Bhonagiri V."/>
            <person name="Nash W.E."/>
            <person name="Warren W."/>
            <person name="Chinwalla A."/>
            <person name="Mardis E.R."/>
            <person name="Wilson R.K."/>
        </authorList>
    </citation>
    <scope>NUCLEOTIDE SEQUENCE [LARGE SCALE GENOMIC DNA]</scope>
    <source>
        <strain evidence="12">ATCC 700122</strain>
    </source>
</reference>
<proteinExistence type="predicted"/>
<sequence>MRAKRARNRASIEEKRKKEGLSMDEKGETILSGEPQAEPAAKESPKEFTRRQVVAGGVGIGLIGLIAGGALAKWGVVEDTIARGQVAVDVTPTKLIVTDRARCSGCQRCELMCSLRNDGRACQATARVRVWQNYNYGEGSNGPDGIYRNCQFTVEHCKQCKEAACMRNCPVHAIYADPKTGARVVDTDACIGCGLCHEACPWNMPQIDPASGKSTKCIACGRCAVQCPNGAIKFVDWQDIAQEAIDKGIVRTATLFPED</sequence>
<dbReference type="InterPro" id="IPR017900">
    <property type="entry name" value="4Fe4S_Fe_S_CS"/>
</dbReference>
<dbReference type="STRING" id="649764.HMPREF0762_02013"/>
<dbReference type="AlphaFoldDB" id="D0WJI6"/>
<dbReference type="GO" id="GO:0046872">
    <property type="term" value="F:metal ion binding"/>
    <property type="evidence" value="ECO:0007669"/>
    <property type="project" value="UniProtKB-KW"/>
</dbReference>
<evidence type="ECO:0000313" key="13">
    <source>
        <dbReference type="Proteomes" id="UP000006001"/>
    </source>
</evidence>
<accession>D0WJI6</accession>
<keyword evidence="3" id="KW-0004">4Fe-4S</keyword>
<evidence type="ECO:0000313" key="12">
    <source>
        <dbReference type="EMBL" id="EEZ60534.1"/>
    </source>
</evidence>
<feature type="domain" description="4Fe-4S ferredoxin-type" evidence="11">
    <location>
        <begin position="148"/>
        <end position="179"/>
    </location>
</feature>
<gene>
    <name evidence="12" type="ORF">HMPREF0762_02013</name>
</gene>
<keyword evidence="5" id="KW-0677">Repeat</keyword>
<dbReference type="PROSITE" id="PS51379">
    <property type="entry name" value="4FE4S_FER_2"/>
    <property type="match status" value="3"/>
</dbReference>
<evidence type="ECO:0000256" key="3">
    <source>
        <dbReference type="ARBA" id="ARBA00022485"/>
    </source>
</evidence>
<evidence type="ECO:0000256" key="9">
    <source>
        <dbReference type="SAM" id="MobiDB-lite"/>
    </source>
</evidence>
<comment type="cofactor">
    <cofactor evidence="1">
        <name>[4Fe-4S] cluster</name>
        <dbReference type="ChEBI" id="CHEBI:49883"/>
    </cofactor>
</comment>
<dbReference type="PANTHER" id="PTHR42859:SF17">
    <property type="entry name" value="ELECTRON TRANSPORT PROTEIN HYDN-RELATED"/>
    <property type="match status" value="1"/>
</dbReference>
<keyword evidence="10" id="KW-0812">Transmembrane</keyword>
<dbReference type="Pfam" id="PF13247">
    <property type="entry name" value="Fer4_11"/>
    <property type="match status" value="1"/>
</dbReference>
<dbReference type="PRINTS" id="PR00354">
    <property type="entry name" value="7FE8SFRDOXIN"/>
</dbReference>
<dbReference type="EMBL" id="ACUX02000019">
    <property type="protein sequence ID" value="EEZ60534.1"/>
    <property type="molecule type" value="Genomic_DNA"/>
</dbReference>
<keyword evidence="10" id="KW-1133">Transmembrane helix</keyword>
<dbReference type="InterPro" id="IPR000813">
    <property type="entry name" value="7Fe_ferredoxin"/>
</dbReference>
<dbReference type="InterPro" id="IPR017896">
    <property type="entry name" value="4Fe4S_Fe-S-bd"/>
</dbReference>
<keyword evidence="4" id="KW-0479">Metal-binding</keyword>
<feature type="domain" description="4Fe-4S ferredoxin-type" evidence="11">
    <location>
        <begin position="181"/>
        <end position="210"/>
    </location>
</feature>
<feature type="domain" description="4Fe-4S ferredoxin-type" evidence="11">
    <location>
        <begin position="214"/>
        <end position="237"/>
    </location>
</feature>
<keyword evidence="2" id="KW-0813">Transport</keyword>
<evidence type="ECO:0000256" key="5">
    <source>
        <dbReference type="ARBA" id="ARBA00022737"/>
    </source>
</evidence>
<keyword evidence="6" id="KW-0249">Electron transport</keyword>
<dbReference type="eggNOG" id="COG0437">
    <property type="taxonomic scope" value="Bacteria"/>
</dbReference>
<feature type="transmembrane region" description="Helical" evidence="10">
    <location>
        <begin position="53"/>
        <end position="76"/>
    </location>
</feature>
<dbReference type="GO" id="GO:0009055">
    <property type="term" value="F:electron transfer activity"/>
    <property type="evidence" value="ECO:0007669"/>
    <property type="project" value="InterPro"/>
</dbReference>
<evidence type="ECO:0000256" key="4">
    <source>
        <dbReference type="ARBA" id="ARBA00022723"/>
    </source>
</evidence>
<dbReference type="SUPFAM" id="SSF54862">
    <property type="entry name" value="4Fe-4S ferredoxins"/>
    <property type="match status" value="1"/>
</dbReference>
<evidence type="ECO:0000259" key="11">
    <source>
        <dbReference type="PROSITE" id="PS51379"/>
    </source>
</evidence>